<feature type="transmembrane region" description="Helical" evidence="6">
    <location>
        <begin position="160"/>
        <end position="186"/>
    </location>
</feature>
<dbReference type="RefSeq" id="WP_169928062.1">
    <property type="nucleotide sequence ID" value="NZ_CP012333.1"/>
</dbReference>
<evidence type="ECO:0000313" key="8">
    <source>
        <dbReference type="EMBL" id="AKV00576.1"/>
    </source>
</evidence>
<keyword evidence="9" id="KW-1185">Reference proteome</keyword>
<feature type="transmembrane region" description="Helical" evidence="6">
    <location>
        <begin position="241"/>
        <end position="261"/>
    </location>
</feature>
<dbReference type="PANTHER" id="PTHR43021:SF2">
    <property type="entry name" value="CATION_H+ EXCHANGER DOMAIN-CONTAINING PROTEIN"/>
    <property type="match status" value="1"/>
</dbReference>
<evidence type="ECO:0000256" key="6">
    <source>
        <dbReference type="SAM" id="Phobius"/>
    </source>
</evidence>
<dbReference type="PANTHER" id="PTHR43021">
    <property type="entry name" value="NA(+)/H(+) ANTIPORTER-RELATED"/>
    <property type="match status" value="1"/>
</dbReference>
<organism evidence="8 9">
    <name type="scientific">Labilithrix luteola</name>
    <dbReference type="NCBI Taxonomy" id="1391654"/>
    <lineage>
        <taxon>Bacteria</taxon>
        <taxon>Pseudomonadati</taxon>
        <taxon>Myxococcota</taxon>
        <taxon>Polyangia</taxon>
        <taxon>Polyangiales</taxon>
        <taxon>Labilitrichaceae</taxon>
        <taxon>Labilithrix</taxon>
    </lineage>
</organism>
<dbReference type="KEGG" id="llu:AKJ09_07239"/>
<feature type="transmembrane region" description="Helical" evidence="6">
    <location>
        <begin position="98"/>
        <end position="118"/>
    </location>
</feature>
<feature type="transmembrane region" description="Helical" evidence="6">
    <location>
        <begin position="36"/>
        <end position="56"/>
    </location>
</feature>
<keyword evidence="3 6" id="KW-1133">Transmembrane helix</keyword>
<evidence type="ECO:0000259" key="7">
    <source>
        <dbReference type="Pfam" id="PF00999"/>
    </source>
</evidence>
<dbReference type="Proteomes" id="UP000064967">
    <property type="component" value="Chromosome"/>
</dbReference>
<keyword evidence="2 6" id="KW-0812">Transmembrane</keyword>
<dbReference type="GO" id="GO:1902600">
    <property type="term" value="P:proton transmembrane transport"/>
    <property type="evidence" value="ECO:0007669"/>
    <property type="project" value="InterPro"/>
</dbReference>
<dbReference type="InterPro" id="IPR038770">
    <property type="entry name" value="Na+/solute_symporter_sf"/>
</dbReference>
<gene>
    <name evidence="8" type="ORF">AKJ09_07239</name>
</gene>
<proteinExistence type="predicted"/>
<feature type="transmembrane region" description="Helical" evidence="6">
    <location>
        <begin position="125"/>
        <end position="148"/>
    </location>
</feature>
<dbReference type="EMBL" id="CP012333">
    <property type="protein sequence ID" value="AKV00576.1"/>
    <property type="molecule type" value="Genomic_DNA"/>
</dbReference>
<dbReference type="GO" id="GO:0015297">
    <property type="term" value="F:antiporter activity"/>
    <property type="evidence" value="ECO:0007669"/>
    <property type="project" value="InterPro"/>
</dbReference>
<accession>A0A0K1Q418</accession>
<dbReference type="AlphaFoldDB" id="A0A0K1Q418"/>
<evidence type="ECO:0000313" key="9">
    <source>
        <dbReference type="Proteomes" id="UP000064967"/>
    </source>
</evidence>
<feature type="transmembrane region" description="Helical" evidence="6">
    <location>
        <begin position="198"/>
        <end position="221"/>
    </location>
</feature>
<dbReference type="InterPro" id="IPR006153">
    <property type="entry name" value="Cation/H_exchanger_TM"/>
</dbReference>
<evidence type="ECO:0000256" key="4">
    <source>
        <dbReference type="ARBA" id="ARBA00023136"/>
    </source>
</evidence>
<evidence type="ECO:0000256" key="3">
    <source>
        <dbReference type="ARBA" id="ARBA00022989"/>
    </source>
</evidence>
<dbReference type="Pfam" id="PF00999">
    <property type="entry name" value="Na_H_Exchanger"/>
    <property type="match status" value="1"/>
</dbReference>
<protein>
    <submittedName>
        <fullName evidence="8">Trk system potassium uptake protein TrkA</fullName>
    </submittedName>
</protein>
<feature type="transmembrane region" description="Helical" evidence="6">
    <location>
        <begin position="12"/>
        <end position="30"/>
    </location>
</feature>
<evidence type="ECO:0000256" key="2">
    <source>
        <dbReference type="ARBA" id="ARBA00022692"/>
    </source>
</evidence>
<comment type="subcellular location">
    <subcellularLocation>
        <location evidence="1">Membrane</location>
        <topology evidence="1">Multi-pass membrane protein</topology>
    </subcellularLocation>
</comment>
<dbReference type="Gene3D" id="1.20.1530.20">
    <property type="match status" value="1"/>
</dbReference>
<feature type="domain" description="Cation/H+ exchanger transmembrane" evidence="7">
    <location>
        <begin position="54"/>
        <end position="404"/>
    </location>
</feature>
<feature type="transmembrane region" description="Helical" evidence="6">
    <location>
        <begin position="68"/>
        <end position="86"/>
    </location>
</feature>
<dbReference type="STRING" id="1391654.AKJ09_07239"/>
<name>A0A0K1Q418_9BACT</name>
<dbReference type="GO" id="GO:0016020">
    <property type="term" value="C:membrane"/>
    <property type="evidence" value="ECO:0007669"/>
    <property type="project" value="UniProtKB-SubCell"/>
</dbReference>
<feature type="region of interest" description="Disordered" evidence="5">
    <location>
        <begin position="436"/>
        <end position="460"/>
    </location>
</feature>
<reference evidence="8 9" key="1">
    <citation type="submission" date="2015-08" db="EMBL/GenBank/DDBJ databases">
        <authorList>
            <person name="Babu N.S."/>
            <person name="Beckwith C.J."/>
            <person name="Beseler K.G."/>
            <person name="Brison A."/>
            <person name="Carone J.V."/>
            <person name="Caskin T.P."/>
            <person name="Diamond M."/>
            <person name="Durham M.E."/>
            <person name="Foxe J.M."/>
            <person name="Go M."/>
            <person name="Henderson B.A."/>
            <person name="Jones I.B."/>
            <person name="McGettigan J.A."/>
            <person name="Micheletti S.J."/>
            <person name="Nasrallah M.E."/>
            <person name="Ortiz D."/>
            <person name="Piller C.R."/>
            <person name="Privatt S.R."/>
            <person name="Schneider S.L."/>
            <person name="Sharp S."/>
            <person name="Smith T.C."/>
            <person name="Stanton J.D."/>
            <person name="Ullery H.E."/>
            <person name="Wilson R.J."/>
            <person name="Serrano M.G."/>
            <person name="Buck G."/>
            <person name="Lee V."/>
            <person name="Wang Y."/>
            <person name="Carvalho R."/>
            <person name="Voegtly L."/>
            <person name="Shi R."/>
            <person name="Duckworth R."/>
            <person name="Johnson A."/>
            <person name="Loviza R."/>
            <person name="Walstead R."/>
            <person name="Shah Z."/>
            <person name="Kiflezghi M."/>
            <person name="Wade K."/>
            <person name="Ball S.L."/>
            <person name="Bradley K.W."/>
            <person name="Asai D.J."/>
            <person name="Bowman C.A."/>
            <person name="Russell D.A."/>
            <person name="Pope W.H."/>
            <person name="Jacobs-Sera D."/>
            <person name="Hendrix R.W."/>
            <person name="Hatfull G.F."/>
        </authorList>
    </citation>
    <scope>NUCLEOTIDE SEQUENCE [LARGE SCALE GENOMIC DNA]</scope>
    <source>
        <strain evidence="8 9">DSM 27648</strain>
    </source>
</reference>
<feature type="transmembrane region" description="Helical" evidence="6">
    <location>
        <begin position="268"/>
        <end position="286"/>
    </location>
</feature>
<sequence length="460" mass="47519">MSAVRSRSLGSFGLDALALAVVFAIAWAGVRGAPALHGDAALIGALGFLLLAGSLTSKVIEVLGVPHLTGYLLAGVVAGPHVLHLVDHDAVTRLQPVNTLALALIALAGGAEIELGAIRRSLRSLAVAMIVQCGSVLAVVALVFVVAAPTLIPFTYSLRFSGVVGVALLWGVIAVSRSPAATLAVVSQTRAKGPLTSFSLAFVMTSDVVVVVLLAAMMAIAKPLVDPAANLSLAAFHVLGHEILGSVAIGTTLGVVLALYLKLVGRQLIVVLVALGFGATETLHYLNYEPLLTFLVAGFVVRNLSQQGEKFLHATEQMGGVVYVVFFANAGAHLDLPLLKELWPVALLLAGSRAFTTIVAAKVSSRIAGDAPTIKSWSWAPLVSQAGLTLGLSAVIAREFPSFGAGFRALAIATVALNEIVGPIVFKLALDRAKETSGPGPELRVVTHAPPQALREDEAA</sequence>
<keyword evidence="4 6" id="KW-0472">Membrane</keyword>
<evidence type="ECO:0000256" key="1">
    <source>
        <dbReference type="ARBA" id="ARBA00004141"/>
    </source>
</evidence>
<evidence type="ECO:0000256" key="5">
    <source>
        <dbReference type="SAM" id="MobiDB-lite"/>
    </source>
</evidence>